<dbReference type="PANTHER" id="PTHR10492">
    <property type="match status" value="1"/>
</dbReference>
<gene>
    <name evidence="1" type="ORF">Slati_1740500</name>
</gene>
<proteinExistence type="predicted"/>
<evidence type="ECO:0000313" key="1">
    <source>
        <dbReference type="EMBL" id="KAL0446126.1"/>
    </source>
</evidence>
<sequence length="197" mass="23296">MFLYKVRGAQSFEDLRTFNGIIYPTFKQVCAARGLLDEDNEWYEALSEASTWASSVKLRNMFSTMLMVLEITDPVNLCERHWRAMVDDLQHRVRRDLTNNNIRLTDEELKDWALQEIEWILNRNGKSLADFRPMPQPYSRSFGYITNRLIKEELQYDSFVEEQSFRSYLNGLNDDKLRVYNTIIEAYEGRCGGLFFS</sequence>
<accession>A0AAW2X1V6</accession>
<dbReference type="EMBL" id="JACGWN010000006">
    <property type="protein sequence ID" value="KAL0446126.1"/>
    <property type="molecule type" value="Genomic_DNA"/>
</dbReference>
<organism evidence="1">
    <name type="scientific">Sesamum latifolium</name>
    <dbReference type="NCBI Taxonomy" id="2727402"/>
    <lineage>
        <taxon>Eukaryota</taxon>
        <taxon>Viridiplantae</taxon>
        <taxon>Streptophyta</taxon>
        <taxon>Embryophyta</taxon>
        <taxon>Tracheophyta</taxon>
        <taxon>Spermatophyta</taxon>
        <taxon>Magnoliopsida</taxon>
        <taxon>eudicotyledons</taxon>
        <taxon>Gunneridae</taxon>
        <taxon>Pentapetalae</taxon>
        <taxon>asterids</taxon>
        <taxon>lamiids</taxon>
        <taxon>Lamiales</taxon>
        <taxon>Pedaliaceae</taxon>
        <taxon>Sesamum</taxon>
    </lineage>
</organism>
<reference evidence="1" key="2">
    <citation type="journal article" date="2024" name="Plant">
        <title>Genomic evolution and insights into agronomic trait innovations of Sesamum species.</title>
        <authorList>
            <person name="Miao H."/>
            <person name="Wang L."/>
            <person name="Qu L."/>
            <person name="Liu H."/>
            <person name="Sun Y."/>
            <person name="Le M."/>
            <person name="Wang Q."/>
            <person name="Wei S."/>
            <person name="Zheng Y."/>
            <person name="Lin W."/>
            <person name="Duan Y."/>
            <person name="Cao H."/>
            <person name="Xiong S."/>
            <person name="Wang X."/>
            <person name="Wei L."/>
            <person name="Li C."/>
            <person name="Ma Q."/>
            <person name="Ju M."/>
            <person name="Zhao R."/>
            <person name="Li G."/>
            <person name="Mu C."/>
            <person name="Tian Q."/>
            <person name="Mei H."/>
            <person name="Zhang T."/>
            <person name="Gao T."/>
            <person name="Zhang H."/>
        </authorList>
    </citation>
    <scope>NUCLEOTIDE SEQUENCE</scope>
    <source>
        <strain evidence="1">KEN1</strain>
    </source>
</reference>
<reference evidence="1" key="1">
    <citation type="submission" date="2020-06" db="EMBL/GenBank/DDBJ databases">
        <authorList>
            <person name="Li T."/>
            <person name="Hu X."/>
            <person name="Zhang T."/>
            <person name="Song X."/>
            <person name="Zhang H."/>
            <person name="Dai N."/>
            <person name="Sheng W."/>
            <person name="Hou X."/>
            <person name="Wei L."/>
        </authorList>
    </citation>
    <scope>NUCLEOTIDE SEQUENCE</scope>
    <source>
        <strain evidence="1">KEN1</strain>
        <tissue evidence="1">Leaf</tissue>
    </source>
</reference>
<protein>
    <submittedName>
        <fullName evidence="1">Uncharacterized protein</fullName>
    </submittedName>
</protein>
<dbReference type="AlphaFoldDB" id="A0AAW2X1V6"/>
<dbReference type="PANTHER" id="PTHR10492:SF57">
    <property type="entry name" value="ATP-DEPENDENT DNA HELICASE"/>
    <property type="match status" value="1"/>
</dbReference>
<comment type="caution">
    <text evidence="1">The sequence shown here is derived from an EMBL/GenBank/DDBJ whole genome shotgun (WGS) entry which is preliminary data.</text>
</comment>
<name>A0AAW2X1V6_9LAMI</name>